<dbReference type="Pfam" id="PF13966">
    <property type="entry name" value="zf-RVT"/>
    <property type="match status" value="1"/>
</dbReference>
<proteinExistence type="predicted"/>
<protein>
    <recommendedName>
        <fullName evidence="1">Reverse transcriptase zinc-binding domain-containing protein</fullName>
    </recommendedName>
</protein>
<comment type="caution">
    <text evidence="2">The sequence shown here is derived from an EMBL/GenBank/DDBJ whole genome shotgun (WGS) entry which is preliminary data.</text>
</comment>
<dbReference type="InterPro" id="IPR026960">
    <property type="entry name" value="RVT-Znf"/>
</dbReference>
<dbReference type="OrthoDB" id="1096981at2759"/>
<dbReference type="Proteomes" id="UP000886595">
    <property type="component" value="Unassembled WGS sequence"/>
</dbReference>
<gene>
    <name evidence="2" type="ORF">Bca52824_078085</name>
</gene>
<dbReference type="PANTHER" id="PTHR33116:SF78">
    <property type="entry name" value="OS12G0587133 PROTEIN"/>
    <property type="match status" value="1"/>
</dbReference>
<dbReference type="AlphaFoldDB" id="A0A8X7PV54"/>
<dbReference type="EMBL" id="JAAMPC010000015">
    <property type="protein sequence ID" value="KAG2258791.1"/>
    <property type="molecule type" value="Genomic_DNA"/>
</dbReference>
<evidence type="ECO:0000313" key="2">
    <source>
        <dbReference type="EMBL" id="KAG2258791.1"/>
    </source>
</evidence>
<dbReference type="PANTHER" id="PTHR33116">
    <property type="entry name" value="REVERSE TRANSCRIPTASE ZINC-BINDING DOMAIN-CONTAINING PROTEIN-RELATED-RELATED"/>
    <property type="match status" value="1"/>
</dbReference>
<keyword evidence="3" id="KW-1185">Reference proteome</keyword>
<organism evidence="2 3">
    <name type="scientific">Brassica carinata</name>
    <name type="common">Ethiopian mustard</name>
    <name type="synonym">Abyssinian cabbage</name>
    <dbReference type="NCBI Taxonomy" id="52824"/>
    <lineage>
        <taxon>Eukaryota</taxon>
        <taxon>Viridiplantae</taxon>
        <taxon>Streptophyta</taxon>
        <taxon>Embryophyta</taxon>
        <taxon>Tracheophyta</taxon>
        <taxon>Spermatophyta</taxon>
        <taxon>Magnoliopsida</taxon>
        <taxon>eudicotyledons</taxon>
        <taxon>Gunneridae</taxon>
        <taxon>Pentapetalae</taxon>
        <taxon>rosids</taxon>
        <taxon>malvids</taxon>
        <taxon>Brassicales</taxon>
        <taxon>Brassicaceae</taxon>
        <taxon>Brassiceae</taxon>
        <taxon>Brassica</taxon>
    </lineage>
</organism>
<evidence type="ECO:0000313" key="3">
    <source>
        <dbReference type="Proteomes" id="UP000886595"/>
    </source>
</evidence>
<name>A0A8X7PV54_BRACI</name>
<sequence length="454" mass="52474">MLNSHPEFAEVLHQCWNSLPFSGSKMFLVSKKLKEIKSIIRAFSRENFSEIEKRVAESFSELQSCQHVLLASPSPSLAALERTAHRKWIMLAKAEESFLRQRARIQWLAEGDCNSAFFYHAIKSRSAQNFIHMLLDSSDRVIDDLQGIKDHILGFYQNLLGGKIQPTSSSPDLIGDLVPLGNGKLASFWHDSWTPFGPLVKYIGQQGLRELGIPSDAFIASVLTHEGWNMRHARSDRAMDLQIHLSSVRIPQLSDPDDKYYWCVNDLELDKFSTKHTWEFLRPRGPVQDWTATVWFKGSVPRHAFHFWVTQLDRLPTRTRLASWGLPIDQSCCLCGNALENRDHLFLRCEVSQHLWSMITRRLGYRTFTFHTWTAFIAWLESNHPSHSTTLRRIAAQATIYILWYERNNRLHNSISSSPAALFKLLDRFIKDTILACRNMKSFNGLLRRWLAFS</sequence>
<evidence type="ECO:0000259" key="1">
    <source>
        <dbReference type="Pfam" id="PF13966"/>
    </source>
</evidence>
<feature type="domain" description="Reverse transcriptase zinc-binding" evidence="1">
    <location>
        <begin position="272"/>
        <end position="356"/>
    </location>
</feature>
<reference evidence="2 3" key="1">
    <citation type="submission" date="2020-02" db="EMBL/GenBank/DDBJ databases">
        <authorList>
            <person name="Ma Q."/>
            <person name="Huang Y."/>
            <person name="Song X."/>
            <person name="Pei D."/>
        </authorList>
    </citation>
    <scope>NUCLEOTIDE SEQUENCE [LARGE SCALE GENOMIC DNA]</scope>
    <source>
        <strain evidence="2">Sxm20200214</strain>
        <tissue evidence="2">Leaf</tissue>
    </source>
</reference>
<accession>A0A8X7PV54</accession>